<evidence type="ECO:0000313" key="8">
    <source>
        <dbReference type="Proteomes" id="UP000054921"/>
    </source>
</evidence>
<organism evidence="7 8">
    <name type="scientific">Legionella cherrii</name>
    <dbReference type="NCBI Taxonomy" id="28084"/>
    <lineage>
        <taxon>Bacteria</taxon>
        <taxon>Pseudomonadati</taxon>
        <taxon>Pseudomonadota</taxon>
        <taxon>Gammaproteobacteria</taxon>
        <taxon>Legionellales</taxon>
        <taxon>Legionellaceae</taxon>
        <taxon>Legionella</taxon>
    </lineage>
</organism>
<evidence type="ECO:0000259" key="6">
    <source>
        <dbReference type="PROSITE" id="PS50109"/>
    </source>
</evidence>
<evidence type="ECO:0000256" key="1">
    <source>
        <dbReference type="ARBA" id="ARBA00000085"/>
    </source>
</evidence>
<comment type="catalytic activity">
    <reaction evidence="1">
        <text>ATP + protein L-histidine = ADP + protein N-phospho-L-histidine.</text>
        <dbReference type="EC" id="2.7.13.3"/>
    </reaction>
</comment>
<accession>A0A0W0S9W1</accession>
<dbReference type="InterPro" id="IPR052162">
    <property type="entry name" value="Sensor_kinase/Photoreceptor"/>
</dbReference>
<dbReference type="Pfam" id="PF08447">
    <property type="entry name" value="PAS_3"/>
    <property type="match status" value="1"/>
</dbReference>
<proteinExistence type="predicted"/>
<dbReference type="PANTHER" id="PTHR43304:SF1">
    <property type="entry name" value="PAC DOMAIN-CONTAINING PROTEIN"/>
    <property type="match status" value="1"/>
</dbReference>
<dbReference type="Gene3D" id="3.30.450.20">
    <property type="entry name" value="PAS domain"/>
    <property type="match status" value="1"/>
</dbReference>
<dbReference type="SMART" id="SM00387">
    <property type="entry name" value="HATPase_c"/>
    <property type="match status" value="1"/>
</dbReference>
<evidence type="ECO:0000256" key="3">
    <source>
        <dbReference type="ARBA" id="ARBA00022553"/>
    </source>
</evidence>
<reference evidence="7 8" key="1">
    <citation type="submission" date="2015-11" db="EMBL/GenBank/DDBJ databases">
        <title>Genomic analysis of 38 Legionella species identifies large and diverse effector repertoires.</title>
        <authorList>
            <person name="Burstein D."/>
            <person name="Amaro F."/>
            <person name="Zusman T."/>
            <person name="Lifshitz Z."/>
            <person name="Cohen O."/>
            <person name="Gilbert J.A."/>
            <person name="Pupko T."/>
            <person name="Shuman H.A."/>
            <person name="Segal G."/>
        </authorList>
    </citation>
    <scope>NUCLEOTIDE SEQUENCE [LARGE SCALE GENOMIC DNA]</scope>
    <source>
        <strain evidence="7 8">ORW</strain>
    </source>
</reference>
<dbReference type="PRINTS" id="PR00344">
    <property type="entry name" value="BCTRLSENSOR"/>
</dbReference>
<dbReference type="Pfam" id="PF02518">
    <property type="entry name" value="HATPase_c"/>
    <property type="match status" value="1"/>
</dbReference>
<dbReference type="SUPFAM" id="SSF55874">
    <property type="entry name" value="ATPase domain of HSP90 chaperone/DNA topoisomerase II/histidine kinase"/>
    <property type="match status" value="1"/>
</dbReference>
<keyword evidence="5 7" id="KW-0418">Kinase</keyword>
<dbReference type="RefSeq" id="WP_058387794.1">
    <property type="nucleotide sequence ID" value="NZ_LNXW01000013.1"/>
</dbReference>
<dbReference type="OrthoDB" id="149796at2"/>
<evidence type="ECO:0000256" key="4">
    <source>
        <dbReference type="ARBA" id="ARBA00022679"/>
    </source>
</evidence>
<dbReference type="InterPro" id="IPR004358">
    <property type="entry name" value="Sig_transdc_His_kin-like_C"/>
</dbReference>
<keyword evidence="4 7" id="KW-0808">Transferase</keyword>
<dbReference type="EC" id="2.7.13.3" evidence="2"/>
<sequence length="475" mass="54044">MEIHKLLKRQLEHSKIAQDKKPETDEQWKTFIQRINNTYMEADQERYLHERSMRISSREMMSLNEKLEFAQHIAGLGYWSYDGAIDRAIWSNELFNLFHLSPNNKAPSFAEFIELVHEQDRFELTQKVESALKDKIDYECEVRVRNPDGNYHWYRIIGQCQEGEKQLAGIVIDIHKSKISEEKIKELNQQISSAARRAGMAEVATTILHNIGNILNSSNVSIAFLKNSFNLDYHKKLLKIMEMMEQHPLDLVDFLSHDPKGRIIPQYLLALAKIIIEENEKNNIEVDNLQNDLRHISQIVDTQQSISGLSSMNEQVYLPELLETAVNITMNSSKNANIMIIKEFKPAPLITVDKSKLLQILVNLIQNAKDSLLENNSSPIKEIKLTIQKTGNKLMQIIVEDNGVGINTENLQRIFAFGFTTKINGHGFGLHSSALSARAMGGSLLAESKGEGYGARFTLTLPIVPSSYRQGGPDE</sequence>
<dbReference type="InterPro" id="IPR000014">
    <property type="entry name" value="PAS"/>
</dbReference>
<dbReference type="InterPro" id="IPR005467">
    <property type="entry name" value="His_kinase_dom"/>
</dbReference>
<dbReference type="Gene3D" id="3.30.565.10">
    <property type="entry name" value="Histidine kinase-like ATPase, C-terminal domain"/>
    <property type="match status" value="1"/>
</dbReference>
<dbReference type="EMBL" id="LNXW01000013">
    <property type="protein sequence ID" value="KTC79905.1"/>
    <property type="molecule type" value="Genomic_DNA"/>
</dbReference>
<evidence type="ECO:0000256" key="5">
    <source>
        <dbReference type="ARBA" id="ARBA00022777"/>
    </source>
</evidence>
<feature type="domain" description="Histidine kinase" evidence="6">
    <location>
        <begin position="254"/>
        <end position="465"/>
    </location>
</feature>
<dbReference type="PATRIC" id="fig|28084.5.peg.2090"/>
<dbReference type="SUPFAM" id="SSF55785">
    <property type="entry name" value="PYP-like sensor domain (PAS domain)"/>
    <property type="match status" value="1"/>
</dbReference>
<dbReference type="PANTHER" id="PTHR43304">
    <property type="entry name" value="PHYTOCHROME-LIKE PROTEIN CPH1"/>
    <property type="match status" value="1"/>
</dbReference>
<dbReference type="InterPro" id="IPR035965">
    <property type="entry name" value="PAS-like_dom_sf"/>
</dbReference>
<dbReference type="InterPro" id="IPR036890">
    <property type="entry name" value="HATPase_C_sf"/>
</dbReference>
<comment type="caution">
    <text evidence="7">The sequence shown here is derived from an EMBL/GenBank/DDBJ whole genome shotgun (WGS) entry which is preliminary data.</text>
</comment>
<evidence type="ECO:0000313" key="7">
    <source>
        <dbReference type="EMBL" id="KTC79905.1"/>
    </source>
</evidence>
<dbReference type="InterPro" id="IPR013655">
    <property type="entry name" value="PAS_fold_3"/>
</dbReference>
<dbReference type="Proteomes" id="UP000054921">
    <property type="component" value="Unassembled WGS sequence"/>
</dbReference>
<dbReference type="InterPro" id="IPR003594">
    <property type="entry name" value="HATPase_dom"/>
</dbReference>
<evidence type="ECO:0000256" key="2">
    <source>
        <dbReference type="ARBA" id="ARBA00012438"/>
    </source>
</evidence>
<dbReference type="STRING" id="28084.Lche_1925"/>
<keyword evidence="3" id="KW-0597">Phosphoprotein</keyword>
<dbReference type="AlphaFoldDB" id="A0A0W0S9W1"/>
<gene>
    <name evidence="7" type="ORF">Lche_1925</name>
</gene>
<name>A0A0W0S9W1_9GAMM</name>
<protein>
    <recommendedName>
        <fullName evidence="2">histidine kinase</fullName>
        <ecNumber evidence="2">2.7.13.3</ecNumber>
    </recommendedName>
</protein>
<dbReference type="PROSITE" id="PS50109">
    <property type="entry name" value="HIS_KIN"/>
    <property type="match status" value="1"/>
</dbReference>
<dbReference type="GO" id="GO:0004673">
    <property type="term" value="F:protein histidine kinase activity"/>
    <property type="evidence" value="ECO:0007669"/>
    <property type="project" value="UniProtKB-EC"/>
</dbReference>
<dbReference type="CDD" id="cd00130">
    <property type="entry name" value="PAS"/>
    <property type="match status" value="1"/>
</dbReference>